<evidence type="ECO:0000313" key="5">
    <source>
        <dbReference type="Proteomes" id="UP001305779"/>
    </source>
</evidence>
<dbReference type="PANTHER" id="PTHR37534:SF20">
    <property type="entry name" value="PRO1A C6 ZINK-FINGER PROTEIN"/>
    <property type="match status" value="1"/>
</dbReference>
<dbReference type="EMBL" id="JAXOVC010000005">
    <property type="protein sequence ID" value="KAK4501431.1"/>
    <property type="molecule type" value="Genomic_DNA"/>
</dbReference>
<dbReference type="InterPro" id="IPR021858">
    <property type="entry name" value="Fun_TF"/>
</dbReference>
<dbReference type="Proteomes" id="UP001305779">
    <property type="component" value="Unassembled WGS sequence"/>
</dbReference>
<comment type="caution">
    <text evidence="4">The sequence shown here is derived from an EMBL/GenBank/DDBJ whole genome shotgun (WGS) entry which is preliminary data.</text>
</comment>
<sequence length="647" mass="71594">MDGGIREKHKVEELKARIRRGRKRSRNAAKQPRQPRPAHRHPHGKDESPAASIEQTTLRGEPFLELWDGEGPGASADAEGLSLLGTSWPEWYDPTPRVNDIFLEDDAFRAVLDFNRQSLGHAVEDGPCECIGDVAAAKSSALPVSGTQGPSLEPEDSTLGDNTSWSYEPDQPQPGRVEFDQNLSNSAANEIEESYSLPSINWNNYPVSDSIDADQTICEPLSTMQLPDEPPQRTTTPIIPTIVQGPDETAPALRFLANLVLPNQFPHADHAMLLRLRETITFPQESIQKHVHATVTDYSERLESQRLSRFGLRSSSNQTVRSTQLDLEMISTLLSTKAVASHNITERRDIEQLNMVLAHQLLFQVCYTPQSRHHAEQRPQVEETPKPQHVLGDIANQMSIIAGSEPDNSATGTSFGILVALDVIGSATCGRPLQTWPFPCSVALADTSVAEMTGCLPWVFQKILDIINLRSWKLSAMAAGSLNVTELADRASAIEQSILEQLRATTTSHQDICSKQVTEVYAHATEVFLHNTTSGAHPDVSNIRDAVTDTIAAIERLGRAQLLWSLAWPICVAGCMAGDEYDTFFAGIEDGAWGDVDYSFKLRRALSVVRECRRLRRKSPLGASMQQRRGYDWLDAMQSLGKDWNLL</sequence>
<reference evidence="4 5" key="1">
    <citation type="journal article" date="2023" name="G3 (Bethesda)">
        <title>A chromosome-level genome assembly of Zasmidium syzygii isolated from banana leaves.</title>
        <authorList>
            <person name="van Westerhoven A.C."/>
            <person name="Mehrabi R."/>
            <person name="Talebi R."/>
            <person name="Steentjes M.B.F."/>
            <person name="Corcolon B."/>
            <person name="Chong P.A."/>
            <person name="Kema G.H.J."/>
            <person name="Seidl M.F."/>
        </authorList>
    </citation>
    <scope>NUCLEOTIDE SEQUENCE [LARGE SCALE GENOMIC DNA]</scope>
    <source>
        <strain evidence="4 5">P124</strain>
    </source>
</reference>
<keyword evidence="5" id="KW-1185">Reference proteome</keyword>
<dbReference type="Pfam" id="PF11951">
    <property type="entry name" value="Fungal_trans_2"/>
    <property type="match status" value="1"/>
</dbReference>
<evidence type="ECO:0000256" key="3">
    <source>
        <dbReference type="SAM" id="MobiDB-lite"/>
    </source>
</evidence>
<evidence type="ECO:0000256" key="1">
    <source>
        <dbReference type="ARBA" id="ARBA00004123"/>
    </source>
</evidence>
<feature type="compositionally biased region" description="Basic and acidic residues" evidence="3">
    <location>
        <begin position="1"/>
        <end position="16"/>
    </location>
</feature>
<proteinExistence type="predicted"/>
<keyword evidence="2" id="KW-0539">Nucleus</keyword>
<accession>A0ABR0EJK9</accession>
<organism evidence="4 5">
    <name type="scientific">Zasmidium cellare</name>
    <name type="common">Wine cellar mold</name>
    <name type="synonym">Racodium cellare</name>
    <dbReference type="NCBI Taxonomy" id="395010"/>
    <lineage>
        <taxon>Eukaryota</taxon>
        <taxon>Fungi</taxon>
        <taxon>Dikarya</taxon>
        <taxon>Ascomycota</taxon>
        <taxon>Pezizomycotina</taxon>
        <taxon>Dothideomycetes</taxon>
        <taxon>Dothideomycetidae</taxon>
        <taxon>Mycosphaerellales</taxon>
        <taxon>Mycosphaerellaceae</taxon>
        <taxon>Zasmidium</taxon>
    </lineage>
</organism>
<gene>
    <name evidence="4" type="ORF">PRZ48_007240</name>
</gene>
<evidence type="ECO:0000313" key="4">
    <source>
        <dbReference type="EMBL" id="KAK4501431.1"/>
    </source>
</evidence>
<evidence type="ECO:0000256" key="2">
    <source>
        <dbReference type="ARBA" id="ARBA00023242"/>
    </source>
</evidence>
<feature type="region of interest" description="Disordered" evidence="3">
    <location>
        <begin position="142"/>
        <end position="179"/>
    </location>
</feature>
<feature type="compositionally biased region" description="Basic residues" evidence="3">
    <location>
        <begin position="17"/>
        <end position="27"/>
    </location>
</feature>
<comment type="subcellular location">
    <subcellularLocation>
        <location evidence="1">Nucleus</location>
    </subcellularLocation>
</comment>
<dbReference type="PANTHER" id="PTHR37534">
    <property type="entry name" value="TRANSCRIPTIONAL ACTIVATOR PROTEIN UGA3"/>
    <property type="match status" value="1"/>
</dbReference>
<protein>
    <submittedName>
        <fullName evidence="4">Uncharacterized protein</fullName>
    </submittedName>
</protein>
<name>A0ABR0EJK9_ZASCE</name>
<feature type="region of interest" description="Disordered" evidence="3">
    <location>
        <begin position="1"/>
        <end position="80"/>
    </location>
</feature>